<name>A0A8H3ERZ4_9LECA</name>
<evidence type="ECO:0000313" key="3">
    <source>
        <dbReference type="Proteomes" id="UP000664534"/>
    </source>
</evidence>
<accession>A0A8H3ERZ4</accession>
<dbReference type="Pfam" id="PF12697">
    <property type="entry name" value="Abhydrolase_6"/>
    <property type="match status" value="1"/>
</dbReference>
<dbReference type="Proteomes" id="UP000664534">
    <property type="component" value="Unassembled WGS sequence"/>
</dbReference>
<dbReference type="PANTHER" id="PTHR37017:SF13">
    <property type="entry name" value="AB HYDROLASE-1 DOMAIN-CONTAINING PROTEIN"/>
    <property type="match status" value="1"/>
</dbReference>
<keyword evidence="3" id="KW-1185">Reference proteome</keyword>
<feature type="domain" description="AB hydrolase-1" evidence="1">
    <location>
        <begin position="36"/>
        <end position="273"/>
    </location>
</feature>
<dbReference type="Gene3D" id="3.40.50.1820">
    <property type="entry name" value="alpha/beta hydrolase"/>
    <property type="match status" value="1"/>
</dbReference>
<dbReference type="AlphaFoldDB" id="A0A8H3ERZ4"/>
<protein>
    <recommendedName>
        <fullName evidence="1">AB hydrolase-1 domain-containing protein</fullName>
    </recommendedName>
</protein>
<dbReference type="SUPFAM" id="SSF53474">
    <property type="entry name" value="alpha/beta-Hydrolases"/>
    <property type="match status" value="1"/>
</dbReference>
<sequence>MSTMINKCFGMCKTCLNTCGQVLHIVPKSSTSKPTIVLAAGAWQNTDCYQSLRKEFAALGYDSVCRSPPSTTLAHGNTDLAADASFMRETMIGPLLAEGKDVILLMHSFGGVYGGASVRGLSKMERAEKGQKGGVIALVYMAAACVPSGMTTLERMGVGEDLLPWVSLDNSTGLLTIPDPIPQMFHNLPADEAKKWAHGMKHQAIKPMQSTVDYAPFEDAFFKGHLAYLMCTGDQTFHLPSQKKFLQGAGIEVTDELPTSHMPFLEMPKKTAQKVIGLAERVAM</sequence>
<evidence type="ECO:0000259" key="1">
    <source>
        <dbReference type="Pfam" id="PF12697"/>
    </source>
</evidence>
<dbReference type="OrthoDB" id="408373at2759"/>
<gene>
    <name evidence="2" type="ORF">IMSHALPRED_009154</name>
</gene>
<comment type="caution">
    <text evidence="2">The sequence shown here is derived from an EMBL/GenBank/DDBJ whole genome shotgun (WGS) entry which is preliminary data.</text>
</comment>
<dbReference type="PANTHER" id="PTHR37017">
    <property type="entry name" value="AB HYDROLASE-1 DOMAIN-CONTAINING PROTEIN-RELATED"/>
    <property type="match status" value="1"/>
</dbReference>
<organism evidence="2 3">
    <name type="scientific">Imshaugia aleurites</name>
    <dbReference type="NCBI Taxonomy" id="172621"/>
    <lineage>
        <taxon>Eukaryota</taxon>
        <taxon>Fungi</taxon>
        <taxon>Dikarya</taxon>
        <taxon>Ascomycota</taxon>
        <taxon>Pezizomycotina</taxon>
        <taxon>Lecanoromycetes</taxon>
        <taxon>OSLEUM clade</taxon>
        <taxon>Lecanoromycetidae</taxon>
        <taxon>Lecanorales</taxon>
        <taxon>Lecanorineae</taxon>
        <taxon>Parmeliaceae</taxon>
        <taxon>Imshaugia</taxon>
    </lineage>
</organism>
<proteinExistence type="predicted"/>
<dbReference type="EMBL" id="CAJPDT010000007">
    <property type="protein sequence ID" value="CAF9910319.1"/>
    <property type="molecule type" value="Genomic_DNA"/>
</dbReference>
<dbReference type="InterPro" id="IPR000073">
    <property type="entry name" value="AB_hydrolase_1"/>
</dbReference>
<evidence type="ECO:0000313" key="2">
    <source>
        <dbReference type="EMBL" id="CAF9910319.1"/>
    </source>
</evidence>
<reference evidence="2" key="1">
    <citation type="submission" date="2021-03" db="EMBL/GenBank/DDBJ databases">
        <authorList>
            <person name="Tagirdzhanova G."/>
        </authorList>
    </citation>
    <scope>NUCLEOTIDE SEQUENCE</scope>
</reference>
<dbReference type="InterPro" id="IPR052897">
    <property type="entry name" value="Sec-Metab_Biosynth_Hydrolase"/>
</dbReference>
<dbReference type="InterPro" id="IPR029058">
    <property type="entry name" value="AB_hydrolase_fold"/>
</dbReference>